<proteinExistence type="predicted"/>
<dbReference type="Pfam" id="PF05960">
    <property type="entry name" value="DUF885"/>
    <property type="match status" value="1"/>
</dbReference>
<evidence type="ECO:0008006" key="3">
    <source>
        <dbReference type="Google" id="ProtNLM"/>
    </source>
</evidence>
<dbReference type="AlphaFoldDB" id="A0A3D2X639"/>
<accession>A0A3D2X639</accession>
<evidence type="ECO:0000313" key="1">
    <source>
        <dbReference type="EMBL" id="HCL02446.1"/>
    </source>
</evidence>
<gene>
    <name evidence="1" type="ORF">DHW61_08525</name>
</gene>
<feature type="non-terminal residue" evidence="1">
    <location>
        <position position="1"/>
    </location>
</feature>
<evidence type="ECO:0000313" key="2">
    <source>
        <dbReference type="Proteomes" id="UP000262969"/>
    </source>
</evidence>
<comment type="caution">
    <text evidence="1">The sequence shown here is derived from an EMBL/GenBank/DDBJ whole genome shotgun (WGS) entry which is preliminary data.</text>
</comment>
<dbReference type="InterPro" id="IPR010281">
    <property type="entry name" value="DUF885"/>
</dbReference>
<dbReference type="PANTHER" id="PTHR33361:SF2">
    <property type="entry name" value="DUF885 DOMAIN-CONTAINING PROTEIN"/>
    <property type="match status" value="1"/>
</dbReference>
<name>A0A3D2X639_9FIRM</name>
<sequence length="499" mass="56763">AQLLKYDYNTLTAAQKIDYDLTKGMLERSIASKDTYYYSEPLSTLDGDHITLSGIVSLYGNRYFQTLAEKGKENKDEVEKFFEIYEMIGKYFNEVAQFEQEKAKAGLFMNETRAEVVRKACLSVVNNNAVDYKKTFWDEVTKLSFLSDSEKRELMKQSDSLVEKHIVPAYQKLVDTMNELKDQGGKSKGFYETEAGKTYYENLLKSTCSVNASPEELMKLLEDNLAVFVKEREQILAKYPNIENEIVISARQWSDAESITKMLPEKAKEDFPDADLAWGVKDMPTCMNSFAGGLFYPFAIDSTLKEEYIYLGTMNAPGTLSFLQVLAHEGVPGHLYHYNYLNNIGTTDYRKILAWAGTGLVGYLEGWTTYVEEIGYSYGGLSDVQAREAHLNRLVEITLVTMIDIGVNYYGWENDKVSEVISQYAPQYLIMSTYLKNIVEESPALYSSYAVGYIYTKKIIDAIYEQSGGTMSKKEVHEKYLSVGPATYDILMRELGVEQ</sequence>
<protein>
    <recommendedName>
        <fullName evidence="3">DUF885 domain-containing protein</fullName>
    </recommendedName>
</protein>
<dbReference type="EMBL" id="DPVV01000281">
    <property type="protein sequence ID" value="HCL02446.1"/>
    <property type="molecule type" value="Genomic_DNA"/>
</dbReference>
<dbReference type="SUPFAM" id="SSF55486">
    <property type="entry name" value="Metalloproteases ('zincins'), catalytic domain"/>
    <property type="match status" value="1"/>
</dbReference>
<dbReference type="Proteomes" id="UP000262969">
    <property type="component" value="Unassembled WGS sequence"/>
</dbReference>
<dbReference type="PANTHER" id="PTHR33361">
    <property type="entry name" value="GLR0591 PROTEIN"/>
    <property type="match status" value="1"/>
</dbReference>
<organism evidence="1 2">
    <name type="scientific">Lachnoclostridium phytofermentans</name>
    <dbReference type="NCBI Taxonomy" id="66219"/>
    <lineage>
        <taxon>Bacteria</taxon>
        <taxon>Bacillati</taxon>
        <taxon>Bacillota</taxon>
        <taxon>Clostridia</taxon>
        <taxon>Lachnospirales</taxon>
        <taxon>Lachnospiraceae</taxon>
    </lineage>
</organism>
<reference evidence="1 2" key="1">
    <citation type="journal article" date="2018" name="Nat. Biotechnol.">
        <title>A standardized bacterial taxonomy based on genome phylogeny substantially revises the tree of life.</title>
        <authorList>
            <person name="Parks D.H."/>
            <person name="Chuvochina M."/>
            <person name="Waite D.W."/>
            <person name="Rinke C."/>
            <person name="Skarshewski A."/>
            <person name="Chaumeil P.A."/>
            <person name="Hugenholtz P."/>
        </authorList>
    </citation>
    <scope>NUCLEOTIDE SEQUENCE [LARGE SCALE GENOMIC DNA]</scope>
    <source>
        <strain evidence="1">UBA11728</strain>
    </source>
</reference>